<reference evidence="2" key="1">
    <citation type="journal article" date="2019" name="Int. J. Syst. Evol. Microbiol.">
        <title>The Global Catalogue of Microorganisms (GCM) 10K type strain sequencing project: providing services to taxonomists for standard genome sequencing and annotation.</title>
        <authorList>
            <consortium name="The Broad Institute Genomics Platform"/>
            <consortium name="The Broad Institute Genome Sequencing Center for Infectious Disease"/>
            <person name="Wu L."/>
            <person name="Ma J."/>
        </authorList>
    </citation>
    <scope>NUCLEOTIDE SEQUENCE [LARGE SCALE GENOMIC DNA]</scope>
    <source>
        <strain evidence="2">KCTC 52165</strain>
    </source>
</reference>
<name>A0ABV7K8C6_9HYPH</name>
<dbReference type="EMBL" id="JBHRTK010000012">
    <property type="protein sequence ID" value="MFC3206580.1"/>
    <property type="molecule type" value="Genomic_DNA"/>
</dbReference>
<proteinExistence type="predicted"/>
<comment type="caution">
    <text evidence="1">The sequence shown here is derived from an EMBL/GenBank/DDBJ whole genome shotgun (WGS) entry which is preliminary data.</text>
</comment>
<dbReference type="Proteomes" id="UP001595583">
    <property type="component" value="Unassembled WGS sequence"/>
</dbReference>
<protein>
    <submittedName>
        <fullName evidence="1">Uncharacterized protein</fullName>
    </submittedName>
</protein>
<organism evidence="1 2">
    <name type="scientific">Aquamicrobium soli</name>
    <dbReference type="NCBI Taxonomy" id="1811518"/>
    <lineage>
        <taxon>Bacteria</taxon>
        <taxon>Pseudomonadati</taxon>
        <taxon>Pseudomonadota</taxon>
        <taxon>Alphaproteobacteria</taxon>
        <taxon>Hyphomicrobiales</taxon>
        <taxon>Phyllobacteriaceae</taxon>
        <taxon>Aquamicrobium</taxon>
    </lineage>
</organism>
<accession>A0ABV7K8C6</accession>
<sequence length="69" mass="7949">MNMVDLILTVCLVANPGACRDEHLYFESNGQLTNCMFLAPSEIAKWSQQHPKLKVKRWRCAFPGRQQDI</sequence>
<gene>
    <name evidence="1" type="ORF">ACFOHJ_10195</name>
</gene>
<evidence type="ECO:0000313" key="2">
    <source>
        <dbReference type="Proteomes" id="UP001595583"/>
    </source>
</evidence>
<dbReference type="RefSeq" id="WP_378220395.1">
    <property type="nucleotide sequence ID" value="NZ_JBHRTK010000012.1"/>
</dbReference>
<keyword evidence="2" id="KW-1185">Reference proteome</keyword>
<evidence type="ECO:0000313" key="1">
    <source>
        <dbReference type="EMBL" id="MFC3206580.1"/>
    </source>
</evidence>